<reference evidence="2" key="2">
    <citation type="submission" date="2015-01" db="EMBL/GenBank/DDBJ databases">
        <title>Evolutionary Origins and Diversification of the Mycorrhizal Mutualists.</title>
        <authorList>
            <consortium name="DOE Joint Genome Institute"/>
            <consortium name="Mycorrhizal Genomics Consortium"/>
            <person name="Kohler A."/>
            <person name="Kuo A."/>
            <person name="Nagy L.G."/>
            <person name="Floudas D."/>
            <person name="Copeland A."/>
            <person name="Barry K.W."/>
            <person name="Cichocki N."/>
            <person name="Veneault-Fourrey C."/>
            <person name="LaButti K."/>
            <person name="Lindquist E.A."/>
            <person name="Lipzen A."/>
            <person name="Lundell T."/>
            <person name="Morin E."/>
            <person name="Murat C."/>
            <person name="Riley R."/>
            <person name="Ohm R."/>
            <person name="Sun H."/>
            <person name="Tunlid A."/>
            <person name="Henrissat B."/>
            <person name="Grigoriev I.V."/>
            <person name="Hibbett D.S."/>
            <person name="Martin F."/>
        </authorList>
    </citation>
    <scope>NUCLEOTIDE SEQUENCE [LARGE SCALE GENOMIC DNA]</scope>
    <source>
        <strain evidence="2">Foug A</strain>
    </source>
</reference>
<keyword evidence="2" id="KW-1185">Reference proteome</keyword>
<evidence type="ECO:0000313" key="1">
    <source>
        <dbReference type="EMBL" id="KIM53957.1"/>
    </source>
</evidence>
<name>A0A0C2ZMU9_9AGAM</name>
<dbReference type="AlphaFoldDB" id="A0A0C2ZMU9"/>
<accession>A0A0C2ZMU9</accession>
<dbReference type="EMBL" id="KN822165">
    <property type="protein sequence ID" value="KIM53957.1"/>
    <property type="molecule type" value="Genomic_DNA"/>
</dbReference>
<dbReference type="Proteomes" id="UP000053989">
    <property type="component" value="Unassembled WGS sequence"/>
</dbReference>
<reference evidence="1 2" key="1">
    <citation type="submission" date="2014-04" db="EMBL/GenBank/DDBJ databases">
        <authorList>
            <consortium name="DOE Joint Genome Institute"/>
            <person name="Kuo A."/>
            <person name="Kohler A."/>
            <person name="Nagy L.G."/>
            <person name="Floudas D."/>
            <person name="Copeland A."/>
            <person name="Barry K.W."/>
            <person name="Cichocki N."/>
            <person name="Veneault-Fourrey C."/>
            <person name="LaButti K."/>
            <person name="Lindquist E.A."/>
            <person name="Lipzen A."/>
            <person name="Lundell T."/>
            <person name="Morin E."/>
            <person name="Murat C."/>
            <person name="Sun H."/>
            <person name="Tunlid A."/>
            <person name="Henrissat B."/>
            <person name="Grigoriev I.V."/>
            <person name="Hibbett D.S."/>
            <person name="Martin F."/>
            <person name="Nordberg H.P."/>
            <person name="Cantor M.N."/>
            <person name="Hua S.X."/>
        </authorList>
    </citation>
    <scope>NUCLEOTIDE SEQUENCE [LARGE SCALE GENOMIC DNA]</scope>
    <source>
        <strain evidence="1 2">Foug A</strain>
    </source>
</reference>
<gene>
    <name evidence="1" type="ORF">SCLCIDRAFT_31441</name>
</gene>
<dbReference type="OrthoDB" id="2687058at2759"/>
<dbReference type="HOGENOM" id="CLU_1251324_0_0_1"/>
<sequence length="221" mass="24565">MFVLETLTLEFLTTPLVFILYSLELPVRVPDHCGKHPVGQVDDRFPRRYRLTVVCEKLNHVLGVLVLTQLILSMSSEPSTPAMSTAETTGSKVNALGLMKLSDCTSAMFRELNELPVLISLSVVPSRIMLHDTLDGDLTSTMVTSFAHSQFVRGVFAQSKPDVALFTDTGDRSGVGNLLDVFFLSLMRLALVFVVQLAVSRSENKATVERHIKWNALRRPF</sequence>
<dbReference type="STRING" id="1036808.A0A0C2ZMU9"/>
<organism evidence="1 2">
    <name type="scientific">Scleroderma citrinum Foug A</name>
    <dbReference type="NCBI Taxonomy" id="1036808"/>
    <lineage>
        <taxon>Eukaryota</taxon>
        <taxon>Fungi</taxon>
        <taxon>Dikarya</taxon>
        <taxon>Basidiomycota</taxon>
        <taxon>Agaricomycotina</taxon>
        <taxon>Agaricomycetes</taxon>
        <taxon>Agaricomycetidae</taxon>
        <taxon>Boletales</taxon>
        <taxon>Sclerodermatineae</taxon>
        <taxon>Sclerodermataceae</taxon>
        <taxon>Scleroderma</taxon>
    </lineage>
</organism>
<protein>
    <submittedName>
        <fullName evidence="1">Uncharacterized protein</fullName>
    </submittedName>
</protein>
<proteinExistence type="predicted"/>
<evidence type="ECO:0000313" key="2">
    <source>
        <dbReference type="Proteomes" id="UP000053989"/>
    </source>
</evidence>
<dbReference type="InParanoid" id="A0A0C2ZMU9"/>